<dbReference type="EMBL" id="LR134529">
    <property type="protein sequence ID" value="VEJ45028.1"/>
    <property type="molecule type" value="Genomic_DNA"/>
</dbReference>
<dbReference type="RefSeq" id="WP_126602804.1">
    <property type="nucleotide sequence ID" value="NZ_LR134529.1"/>
</dbReference>
<evidence type="ECO:0000313" key="4">
    <source>
        <dbReference type="Proteomes" id="UP000274201"/>
    </source>
</evidence>
<feature type="transmembrane region" description="Helical" evidence="1">
    <location>
        <begin position="94"/>
        <end position="114"/>
    </location>
</feature>
<sequence>MIKVLKNHMLNILIASAFFLSQVVNVHANHLSNNTQQEDVSIIEQAKKKAINIATLSVPSLNHGTENKDTTEGKIEKVFEPITLGTFTTIGSMLFGYFTGFLMAIFSGLIGIGIGKTKK</sequence>
<evidence type="ECO:0008006" key="5">
    <source>
        <dbReference type="Google" id="ProtNLM"/>
    </source>
</evidence>
<evidence type="ECO:0000313" key="3">
    <source>
        <dbReference type="EMBL" id="VEJ45028.1"/>
    </source>
</evidence>
<organism evidence="3 4">
    <name type="scientific">Bartonella vinsonii</name>
    <name type="common">Rochalimaea vinsonii</name>
    <dbReference type="NCBI Taxonomy" id="33047"/>
    <lineage>
        <taxon>Bacteria</taxon>
        <taxon>Pseudomonadati</taxon>
        <taxon>Pseudomonadota</taxon>
        <taxon>Alphaproteobacteria</taxon>
        <taxon>Hyphomicrobiales</taxon>
        <taxon>Bartonellaceae</taxon>
        <taxon>Bartonella</taxon>
    </lineage>
</organism>
<proteinExistence type="predicted"/>
<protein>
    <recommendedName>
        <fullName evidence="5">Protein-disulfide reductase</fullName>
    </recommendedName>
</protein>
<keyword evidence="1" id="KW-0472">Membrane</keyword>
<dbReference type="Proteomes" id="UP000274201">
    <property type="component" value="Chromosome"/>
</dbReference>
<dbReference type="OrthoDB" id="7923606at2"/>
<gene>
    <name evidence="3" type="ORF">NCTC12905_00674</name>
</gene>
<keyword evidence="1" id="KW-0812">Transmembrane</keyword>
<accession>A0A3S5C092</accession>
<name>A0A3S5C092_BARVI</name>
<evidence type="ECO:0000256" key="2">
    <source>
        <dbReference type="SAM" id="SignalP"/>
    </source>
</evidence>
<keyword evidence="1" id="KW-1133">Transmembrane helix</keyword>
<feature type="chain" id="PRO_5018592510" description="Protein-disulfide reductase" evidence="2">
    <location>
        <begin position="29"/>
        <end position="119"/>
    </location>
</feature>
<keyword evidence="2" id="KW-0732">Signal</keyword>
<dbReference type="AlphaFoldDB" id="A0A3S5C092"/>
<reference evidence="3 4" key="1">
    <citation type="submission" date="2018-12" db="EMBL/GenBank/DDBJ databases">
        <authorList>
            <consortium name="Pathogen Informatics"/>
        </authorList>
    </citation>
    <scope>NUCLEOTIDE SEQUENCE [LARGE SCALE GENOMIC DNA]</scope>
    <source>
        <strain evidence="3 4">NCTC12905</strain>
    </source>
</reference>
<feature type="signal peptide" evidence="2">
    <location>
        <begin position="1"/>
        <end position="28"/>
    </location>
</feature>
<evidence type="ECO:0000256" key="1">
    <source>
        <dbReference type="SAM" id="Phobius"/>
    </source>
</evidence>